<keyword evidence="1" id="KW-0812">Transmembrane</keyword>
<sequence>MLRIRLYSLSLIHHRFVASSSPSSLDKSNIKMTSAQTNNYGAVPTGNDHYDEENTRYLNETPFQWGRFFRAAVPIAIALLIMGGFAYGMSHGFDRLYGPSKGVDEKNNMKYDTSWIPVSEDSSGNSVSQGGSKKCSKHASCSSLQGNCCPTDEGVMLECCG</sequence>
<dbReference type="EMBL" id="JABMIG020000477">
    <property type="protein sequence ID" value="KAL3776699.1"/>
    <property type="molecule type" value="Genomic_DNA"/>
</dbReference>
<comment type="caution">
    <text evidence="2">The sequence shown here is derived from an EMBL/GenBank/DDBJ whole genome shotgun (WGS) entry which is preliminary data.</text>
</comment>
<dbReference type="Proteomes" id="UP001516023">
    <property type="component" value="Unassembled WGS sequence"/>
</dbReference>
<keyword evidence="1" id="KW-0472">Membrane</keyword>
<gene>
    <name evidence="2" type="ORF">HJC23_014001</name>
</gene>
<dbReference type="AlphaFoldDB" id="A0ABD3NMW0"/>
<keyword evidence="3" id="KW-1185">Reference proteome</keyword>
<evidence type="ECO:0000313" key="2">
    <source>
        <dbReference type="EMBL" id="KAL3776699.1"/>
    </source>
</evidence>
<name>A0ABD3NMW0_9STRA</name>
<organism evidence="2 3">
    <name type="scientific">Cyclotella cryptica</name>
    <dbReference type="NCBI Taxonomy" id="29204"/>
    <lineage>
        <taxon>Eukaryota</taxon>
        <taxon>Sar</taxon>
        <taxon>Stramenopiles</taxon>
        <taxon>Ochrophyta</taxon>
        <taxon>Bacillariophyta</taxon>
        <taxon>Coscinodiscophyceae</taxon>
        <taxon>Thalassiosirophycidae</taxon>
        <taxon>Stephanodiscales</taxon>
        <taxon>Stephanodiscaceae</taxon>
        <taxon>Cyclotella</taxon>
    </lineage>
</organism>
<protein>
    <submittedName>
        <fullName evidence="2">Uncharacterized protein</fullName>
    </submittedName>
</protein>
<evidence type="ECO:0000313" key="3">
    <source>
        <dbReference type="Proteomes" id="UP001516023"/>
    </source>
</evidence>
<accession>A0ABD3NMW0</accession>
<feature type="transmembrane region" description="Helical" evidence="1">
    <location>
        <begin position="68"/>
        <end position="87"/>
    </location>
</feature>
<keyword evidence="1" id="KW-1133">Transmembrane helix</keyword>
<evidence type="ECO:0000256" key="1">
    <source>
        <dbReference type="SAM" id="Phobius"/>
    </source>
</evidence>
<proteinExistence type="predicted"/>
<reference evidence="2 3" key="1">
    <citation type="journal article" date="2020" name="G3 (Bethesda)">
        <title>Improved Reference Genome for Cyclotella cryptica CCMP332, a Model for Cell Wall Morphogenesis, Salinity Adaptation, and Lipid Production in Diatoms (Bacillariophyta).</title>
        <authorList>
            <person name="Roberts W.R."/>
            <person name="Downey K.M."/>
            <person name="Ruck E.C."/>
            <person name="Traller J.C."/>
            <person name="Alverson A.J."/>
        </authorList>
    </citation>
    <scope>NUCLEOTIDE SEQUENCE [LARGE SCALE GENOMIC DNA]</scope>
    <source>
        <strain evidence="2 3">CCMP332</strain>
    </source>
</reference>